<dbReference type="AlphaFoldDB" id="W2RMM6"/>
<dbReference type="InterPro" id="IPR033121">
    <property type="entry name" value="PEPTIDASE_A1"/>
</dbReference>
<feature type="compositionally biased region" description="Basic and acidic residues" evidence="9">
    <location>
        <begin position="460"/>
        <end position="472"/>
    </location>
</feature>
<dbReference type="PRINTS" id="PR00792">
    <property type="entry name" value="PEPSIN"/>
</dbReference>
<feature type="active site" evidence="7">
    <location>
        <position position="307"/>
    </location>
</feature>
<dbReference type="GO" id="GO:0009277">
    <property type="term" value="C:fungal-type cell wall"/>
    <property type="evidence" value="ECO:0007669"/>
    <property type="project" value="TreeGrafter"/>
</dbReference>
<dbReference type="PANTHER" id="PTHR47965">
    <property type="entry name" value="ASPARTYL PROTEASE-RELATED"/>
    <property type="match status" value="1"/>
</dbReference>
<comment type="similarity">
    <text evidence="1 8">Belongs to the peptidase A1 family.</text>
</comment>
<feature type="compositionally biased region" description="Basic and acidic residues" evidence="9">
    <location>
        <begin position="622"/>
        <end position="642"/>
    </location>
</feature>
<feature type="compositionally biased region" description="Basic and acidic residues" evidence="9">
    <location>
        <begin position="439"/>
        <end position="449"/>
    </location>
</feature>
<dbReference type="VEuPathDB" id="FungiDB:HMPREF1541_07202"/>
<keyword evidence="3" id="KW-0732">Signal</keyword>
<feature type="compositionally biased region" description="Basic and acidic residues" evidence="9">
    <location>
        <begin position="577"/>
        <end position="599"/>
    </location>
</feature>
<dbReference type="GO" id="GO:0005576">
    <property type="term" value="C:extracellular region"/>
    <property type="evidence" value="ECO:0007669"/>
    <property type="project" value="TreeGrafter"/>
</dbReference>
<feature type="compositionally biased region" description="Basic and acidic residues" evidence="9">
    <location>
        <begin position="770"/>
        <end position="780"/>
    </location>
</feature>
<evidence type="ECO:0000256" key="8">
    <source>
        <dbReference type="RuleBase" id="RU000454"/>
    </source>
</evidence>
<feature type="compositionally biased region" description="Basic and acidic residues" evidence="9">
    <location>
        <begin position="690"/>
        <end position="705"/>
    </location>
</feature>
<feature type="compositionally biased region" description="Low complexity" evidence="9">
    <location>
        <begin position="973"/>
        <end position="988"/>
    </location>
</feature>
<dbReference type="OrthoDB" id="771136at2759"/>
<feature type="region of interest" description="Disordered" evidence="9">
    <location>
        <begin position="973"/>
        <end position="996"/>
    </location>
</feature>
<keyword evidence="2 8" id="KW-0645">Protease</keyword>
<dbReference type="STRING" id="1220924.W2RMM6"/>
<dbReference type="Pfam" id="PF00026">
    <property type="entry name" value="Asp"/>
    <property type="match status" value="1"/>
</dbReference>
<dbReference type="Gene3D" id="2.40.70.10">
    <property type="entry name" value="Acid Proteases"/>
    <property type="match status" value="2"/>
</dbReference>
<evidence type="ECO:0000259" key="10">
    <source>
        <dbReference type="PROSITE" id="PS51767"/>
    </source>
</evidence>
<organism evidence="11 12">
    <name type="scientific">Cyphellophora europaea (strain CBS 101466)</name>
    <name type="common">Phialophora europaea</name>
    <dbReference type="NCBI Taxonomy" id="1220924"/>
    <lineage>
        <taxon>Eukaryota</taxon>
        <taxon>Fungi</taxon>
        <taxon>Dikarya</taxon>
        <taxon>Ascomycota</taxon>
        <taxon>Pezizomycotina</taxon>
        <taxon>Eurotiomycetes</taxon>
        <taxon>Chaetothyriomycetidae</taxon>
        <taxon>Chaetothyriales</taxon>
        <taxon>Cyphellophoraceae</taxon>
        <taxon>Cyphellophora</taxon>
    </lineage>
</organism>
<feature type="compositionally biased region" description="Basic and acidic residues" evidence="9">
    <location>
        <begin position="507"/>
        <end position="518"/>
    </location>
</feature>
<reference evidence="11 12" key="1">
    <citation type="submission" date="2013-03" db="EMBL/GenBank/DDBJ databases">
        <title>The Genome Sequence of Phialophora europaea CBS 101466.</title>
        <authorList>
            <consortium name="The Broad Institute Genomics Platform"/>
            <person name="Cuomo C."/>
            <person name="de Hoog S."/>
            <person name="Gorbushina A."/>
            <person name="Walker B."/>
            <person name="Young S.K."/>
            <person name="Zeng Q."/>
            <person name="Gargeya S."/>
            <person name="Fitzgerald M."/>
            <person name="Haas B."/>
            <person name="Abouelleil A."/>
            <person name="Allen A.W."/>
            <person name="Alvarado L."/>
            <person name="Arachchi H.M."/>
            <person name="Berlin A.M."/>
            <person name="Chapman S.B."/>
            <person name="Gainer-Dewar J."/>
            <person name="Goldberg J."/>
            <person name="Griggs A."/>
            <person name="Gujja S."/>
            <person name="Hansen M."/>
            <person name="Howarth C."/>
            <person name="Imamovic A."/>
            <person name="Ireland A."/>
            <person name="Larimer J."/>
            <person name="McCowan C."/>
            <person name="Murphy C."/>
            <person name="Pearson M."/>
            <person name="Poon T.W."/>
            <person name="Priest M."/>
            <person name="Roberts A."/>
            <person name="Saif S."/>
            <person name="Shea T."/>
            <person name="Sisk P."/>
            <person name="Sykes S."/>
            <person name="Wortman J."/>
            <person name="Nusbaum C."/>
            <person name="Birren B."/>
        </authorList>
    </citation>
    <scope>NUCLEOTIDE SEQUENCE [LARGE SCALE GENOMIC DNA]</scope>
    <source>
        <strain evidence="11 12">CBS 101466</strain>
    </source>
</reference>
<feature type="domain" description="Peptidase A1" evidence="10">
    <location>
        <begin position="92"/>
        <end position="424"/>
    </location>
</feature>
<evidence type="ECO:0000256" key="9">
    <source>
        <dbReference type="SAM" id="MobiDB-lite"/>
    </source>
</evidence>
<dbReference type="PROSITE" id="PS51767">
    <property type="entry name" value="PEPTIDASE_A1"/>
    <property type="match status" value="1"/>
</dbReference>
<dbReference type="InterPro" id="IPR001969">
    <property type="entry name" value="Aspartic_peptidase_AS"/>
</dbReference>
<evidence type="ECO:0000256" key="1">
    <source>
        <dbReference type="ARBA" id="ARBA00007447"/>
    </source>
</evidence>
<dbReference type="GO" id="GO:0006508">
    <property type="term" value="P:proteolysis"/>
    <property type="evidence" value="ECO:0007669"/>
    <property type="project" value="UniProtKB-KW"/>
</dbReference>
<dbReference type="EMBL" id="KB822723">
    <property type="protein sequence ID" value="ETN37580.1"/>
    <property type="molecule type" value="Genomic_DNA"/>
</dbReference>
<dbReference type="InParanoid" id="W2RMM6"/>
<evidence type="ECO:0000313" key="12">
    <source>
        <dbReference type="Proteomes" id="UP000030752"/>
    </source>
</evidence>
<feature type="compositionally biased region" description="Basic and acidic residues" evidence="9">
    <location>
        <begin position="729"/>
        <end position="741"/>
    </location>
</feature>
<evidence type="ECO:0000256" key="2">
    <source>
        <dbReference type="ARBA" id="ARBA00022670"/>
    </source>
</evidence>
<sequence length="1020" mass="110922">MKAAGPLSGMLSVQPAAADAHDRHMPDLAARQVGPVWAAGGKSALYVPPPDIFPRQLLQPMPYSEAIEPRVRQDVRDVTDIKMTSDADHTAHTAQLLLGNPPQLQKLVIDTGSSETWVPRKDSPYCSSSGCPVGSYDDGGSNTFKMLAEGNFSASYMDGSLVAGDYIQDKMTISGQTFDAVFGQVQTGNLSSSFYGGVLGLGPSNGNGWQQPEDNSLLEAMKANNLIKRAVYGITLPQQDSPDDYSFTFGGIDTAKFVAPLQGSPFAFSDSVSAKLDQIIAFRPGPSTLKLDDGNLLLSQSFNVLLDTGSTFTWLPRDVLDAIVATYGGKEENGQYLVPSEAATDNNILRFELGNVSIAVPMADFVDMKNTVPERGLRLAAVNTRWEDELARSDDDASAWSDSKSWSDVEFKEHTWDDTDTEDAYSNDKSQTGTVWSDASDKEDSESKDAAAAPHVWADAIDKQAGSDDESKSAAQRTDAPEKDEDTSESESKSDSGNVWTDAAYKGNDDPESKRETGPSEPWSDIPENNEGPPQEELEAAETWSDASEKDKPESGESWSDEAAKDMPESDESWSDETAKDEPKSDESSSDEARKDKPAADNSWSDEAAKDKPEADESWSDETAKDKPEADKSWSEASDKGETPSAEVSDGNEVWSDNTSEQPPDKEEDDDDKPSFDKADDSANTAQPSNDKEDDVKPSFDKGDESTNTEQHPYSKQNGHPKGQPTQSKGKDHSYPEETSSKKPALPPKTSKVAETSFFPQSTHAPQPTKEPETRTKTQTEMRTQTWTQTRTDWKTNTLTWKYTFTHNHTWTAYQNCTATGTAGPSTGTSSPWTQQGHAQLAHANEKIWYPLLARVAERDSILGASFLTSAYMFVDIEARRVYLGQAVNGASQSEIRSIPFADSKEEQGLFYPPIDYGDSRKLAQQQVEQYIGSDDEQKALPMGIDSDLMWTSTRTSAATTLDTTEAVVLSGTSALSTETASAEPTSTESEHKGSNATRYGAVLSSALMIVVSVAMFVGL</sequence>
<keyword evidence="6" id="KW-0865">Zymogen</keyword>
<dbReference type="PROSITE" id="PS00141">
    <property type="entry name" value="ASP_PROTEASE"/>
    <property type="match status" value="1"/>
</dbReference>
<evidence type="ECO:0000256" key="4">
    <source>
        <dbReference type="ARBA" id="ARBA00022750"/>
    </source>
</evidence>
<feature type="active site" evidence="7">
    <location>
        <position position="110"/>
    </location>
</feature>
<keyword evidence="4 8" id="KW-0064">Aspartyl protease</keyword>
<evidence type="ECO:0000256" key="7">
    <source>
        <dbReference type="PIRSR" id="PIRSR601461-1"/>
    </source>
</evidence>
<gene>
    <name evidence="11" type="ORF">HMPREF1541_07202</name>
</gene>
<dbReference type="HOGENOM" id="CLU_296129_0_0_1"/>
<feature type="compositionally biased region" description="Low complexity" evidence="9">
    <location>
        <begin position="450"/>
        <end position="459"/>
    </location>
</feature>
<dbReference type="GeneID" id="19974541"/>
<keyword evidence="5 8" id="KW-0378">Hydrolase</keyword>
<dbReference type="PANTHER" id="PTHR47965:SF12">
    <property type="entry name" value="ASPARTIC PROTEINASE 3-RELATED"/>
    <property type="match status" value="1"/>
</dbReference>
<dbReference type="GO" id="GO:0004190">
    <property type="term" value="F:aspartic-type endopeptidase activity"/>
    <property type="evidence" value="ECO:0007669"/>
    <property type="project" value="UniProtKB-KW"/>
</dbReference>
<accession>W2RMM6</accession>
<evidence type="ECO:0000313" key="11">
    <source>
        <dbReference type="EMBL" id="ETN37580.1"/>
    </source>
</evidence>
<evidence type="ECO:0000256" key="5">
    <source>
        <dbReference type="ARBA" id="ARBA00022801"/>
    </source>
</evidence>
<dbReference type="RefSeq" id="XP_008719749.1">
    <property type="nucleotide sequence ID" value="XM_008721527.1"/>
</dbReference>
<proteinExistence type="inferred from homology"/>
<protein>
    <recommendedName>
        <fullName evidence="10">Peptidase A1 domain-containing protein</fullName>
    </recommendedName>
</protein>
<keyword evidence="12" id="KW-1185">Reference proteome</keyword>
<dbReference type="GO" id="GO:0031505">
    <property type="term" value="P:fungal-type cell wall organization"/>
    <property type="evidence" value="ECO:0007669"/>
    <property type="project" value="TreeGrafter"/>
</dbReference>
<dbReference type="SUPFAM" id="SSF50630">
    <property type="entry name" value="Acid proteases"/>
    <property type="match status" value="1"/>
</dbReference>
<dbReference type="InterPro" id="IPR021109">
    <property type="entry name" value="Peptidase_aspartic_dom_sf"/>
</dbReference>
<evidence type="ECO:0000256" key="6">
    <source>
        <dbReference type="ARBA" id="ARBA00023145"/>
    </source>
</evidence>
<dbReference type="InterPro" id="IPR001461">
    <property type="entry name" value="Aspartic_peptidase_A1"/>
</dbReference>
<feature type="compositionally biased region" description="Polar residues" evidence="9">
    <location>
        <begin position="706"/>
        <end position="728"/>
    </location>
</feature>
<name>W2RMM6_CYPE1</name>
<feature type="region of interest" description="Disordered" evidence="9">
    <location>
        <begin position="417"/>
        <end position="789"/>
    </location>
</feature>
<dbReference type="eggNOG" id="KOG1339">
    <property type="taxonomic scope" value="Eukaryota"/>
</dbReference>
<evidence type="ECO:0000256" key="3">
    <source>
        <dbReference type="ARBA" id="ARBA00022729"/>
    </source>
</evidence>
<dbReference type="Proteomes" id="UP000030752">
    <property type="component" value="Unassembled WGS sequence"/>
</dbReference>